<protein>
    <recommendedName>
        <fullName evidence="1">site-specific DNA-methyltransferase (adenine-specific)</fullName>
        <ecNumber evidence="1">2.1.1.72</ecNumber>
    </recommendedName>
</protein>
<keyword evidence="7" id="KW-1185">Reference proteome</keyword>
<gene>
    <name evidence="6" type="ORF">HTY61_09895</name>
</gene>
<dbReference type="AlphaFoldDB" id="A0A6N1VDE0"/>
<evidence type="ECO:0000256" key="1">
    <source>
        <dbReference type="ARBA" id="ARBA00011900"/>
    </source>
</evidence>
<dbReference type="Gene3D" id="3.40.50.150">
    <property type="entry name" value="Vaccinia Virus protein VP39"/>
    <property type="match status" value="1"/>
</dbReference>
<dbReference type="REBASE" id="401025">
    <property type="entry name" value="M.Osp13590ORF9895P"/>
</dbReference>
<dbReference type="Proteomes" id="UP000509367">
    <property type="component" value="Chromosome"/>
</dbReference>
<dbReference type="GO" id="GO:0003677">
    <property type="term" value="F:DNA binding"/>
    <property type="evidence" value="ECO:0007669"/>
    <property type="project" value="InterPro"/>
</dbReference>
<evidence type="ECO:0000313" key="7">
    <source>
        <dbReference type="Proteomes" id="UP000509367"/>
    </source>
</evidence>
<dbReference type="EC" id="2.1.1.72" evidence="1"/>
<reference evidence="6 7" key="1">
    <citation type="submission" date="2020-06" db="EMBL/GenBank/DDBJ databases">
        <title>Oricola thermophila sp. nov. isolated from a tidal sediments.</title>
        <authorList>
            <person name="Kwon K.K."/>
            <person name="Yang S.-H."/>
            <person name="Park M.-J."/>
        </authorList>
    </citation>
    <scope>NUCLEOTIDE SEQUENCE [LARGE SCALE GENOMIC DNA]</scope>
    <source>
        <strain evidence="6 7">MEBiC13590</strain>
    </source>
</reference>
<organism evidence="6 7">
    <name type="scientific">Oricola thermophila</name>
    <dbReference type="NCBI Taxonomy" id="2742145"/>
    <lineage>
        <taxon>Bacteria</taxon>
        <taxon>Pseudomonadati</taxon>
        <taxon>Pseudomonadota</taxon>
        <taxon>Alphaproteobacteria</taxon>
        <taxon>Hyphomicrobiales</taxon>
        <taxon>Ahrensiaceae</taxon>
        <taxon>Oricola</taxon>
    </lineage>
</organism>
<keyword evidence="3" id="KW-0808">Transferase</keyword>
<dbReference type="GO" id="GO:0008170">
    <property type="term" value="F:N-methyltransferase activity"/>
    <property type="evidence" value="ECO:0007669"/>
    <property type="project" value="InterPro"/>
</dbReference>
<evidence type="ECO:0000256" key="3">
    <source>
        <dbReference type="ARBA" id="ARBA00022679"/>
    </source>
</evidence>
<dbReference type="Pfam" id="PF01555">
    <property type="entry name" value="N6_N4_Mtase"/>
    <property type="match status" value="1"/>
</dbReference>
<dbReference type="EMBL" id="CP054836">
    <property type="protein sequence ID" value="QKV18738.1"/>
    <property type="molecule type" value="Genomic_DNA"/>
</dbReference>
<dbReference type="SUPFAM" id="SSF53335">
    <property type="entry name" value="S-adenosyl-L-methionine-dependent methyltransferases"/>
    <property type="match status" value="1"/>
</dbReference>
<name>A0A6N1VDE0_9HYPH</name>
<proteinExistence type="predicted"/>
<dbReference type="RefSeq" id="WP_175276631.1">
    <property type="nucleotide sequence ID" value="NZ_CP054836.1"/>
</dbReference>
<evidence type="ECO:0000256" key="4">
    <source>
        <dbReference type="ARBA" id="ARBA00047942"/>
    </source>
</evidence>
<dbReference type="KEGG" id="orm:HTY61_09895"/>
<evidence type="ECO:0000259" key="5">
    <source>
        <dbReference type="Pfam" id="PF01555"/>
    </source>
</evidence>
<accession>A0A6N1VDE0</accession>
<dbReference type="SUPFAM" id="SSF52540">
    <property type="entry name" value="P-loop containing nucleoside triphosphate hydrolases"/>
    <property type="match status" value="2"/>
</dbReference>
<dbReference type="InterPro" id="IPR029063">
    <property type="entry name" value="SAM-dependent_MTases_sf"/>
</dbReference>
<evidence type="ECO:0000313" key="6">
    <source>
        <dbReference type="EMBL" id="QKV18738.1"/>
    </source>
</evidence>
<evidence type="ECO:0000256" key="2">
    <source>
        <dbReference type="ARBA" id="ARBA00022603"/>
    </source>
</evidence>
<feature type="domain" description="DNA methylase N-4/N-6" evidence="5">
    <location>
        <begin position="531"/>
        <end position="857"/>
    </location>
</feature>
<dbReference type="GO" id="GO:0009007">
    <property type="term" value="F:site-specific DNA-methyltransferase (adenine-specific) activity"/>
    <property type="evidence" value="ECO:0007669"/>
    <property type="project" value="UniProtKB-EC"/>
</dbReference>
<comment type="catalytic activity">
    <reaction evidence="4">
        <text>a 2'-deoxyadenosine in DNA + S-adenosyl-L-methionine = an N(6)-methyl-2'-deoxyadenosine in DNA + S-adenosyl-L-homocysteine + H(+)</text>
        <dbReference type="Rhea" id="RHEA:15197"/>
        <dbReference type="Rhea" id="RHEA-COMP:12418"/>
        <dbReference type="Rhea" id="RHEA-COMP:12419"/>
        <dbReference type="ChEBI" id="CHEBI:15378"/>
        <dbReference type="ChEBI" id="CHEBI:57856"/>
        <dbReference type="ChEBI" id="CHEBI:59789"/>
        <dbReference type="ChEBI" id="CHEBI:90615"/>
        <dbReference type="ChEBI" id="CHEBI:90616"/>
        <dbReference type="EC" id="2.1.1.72"/>
    </reaction>
</comment>
<dbReference type="Gene3D" id="3.40.50.300">
    <property type="entry name" value="P-loop containing nucleotide triphosphate hydrolases"/>
    <property type="match status" value="2"/>
</dbReference>
<dbReference type="GO" id="GO:0032259">
    <property type="term" value="P:methylation"/>
    <property type="evidence" value="ECO:0007669"/>
    <property type="project" value="UniProtKB-KW"/>
</dbReference>
<sequence length="897" mass="101539">MTDLAAYDAFLRAKAASARPAGEAVTAADINPLLKDHQRAIVEWAVRGGRRAIFAAFGLGKTFMQIEAVECLRRLHGGRGLIVAPLGVRQEFMRDVLTLATGEHPDITDAQRAQLHAWQDGRPERVPSLRFIRRIEEADETGLYITNYETVRDGKLDPRLFDITSLDEASCLRGFGGTKTFREFMKLFAGDDRHAGTKNDGVKYRFVATATPSPNDYIELLAYAAYLGIMDVGEAKTRFFRRNSEKADQLTLHPHKEEEFWLWVSSWAVFLQKPSDLGFSDEGYELPPLTVRYHEVRSDLLSGRETRSGQMQLIADAAVGVVDAAREKRASLPARIAKAAEIKAASPDDHFIFWHDLEAERVALERAIPGIATVYGSQDLEERERVIAGFSDGRISDLGGKPSMLGSGCNFQRHCHRAVFTGIGFKFNDFIQAIHRIQRFLQPREVVIDIIHSENEREVLRNLLAKWEQDKRLREKMGEIIRKYRLNEQAMAEALERSIGVERIEVKGEKYRIVNNDTVIETSRMAENSVGLIVTSIPFSTQYEYTPSYNDFGHTDDDDHFWRQMDFLTPQLLRVLQPGRWACVHVKDRIVPGGINGLGFQTLSTFHADCIHHFRRHGFAFMGMKTITTDVVRENNQTYRLGWTEQCKDATKMGCGVPEYLLLFRKPQTDRSKSYADVPVVKAKKEWDREAGAWKNPGGYSRARWQIDAHAYARSSGDRHLKAEEIAGLPADQVYKIWKEFNLSAIYDFEHHVAIGEALEMRGALPPTFMLLPPHSWHDDVWSDVARMRTLNGEQNAKGREMHLCPLQFDIVERAITQLSNPGDTVFDPFGGLMTVPYCAIRLGRRGLGVELNPGYFLDGAAYCRAMEEKMSVPSLFDYLDAADGDGVEERMPEAAE</sequence>
<keyword evidence="2 6" id="KW-0489">Methyltransferase</keyword>
<dbReference type="InterPro" id="IPR002941">
    <property type="entry name" value="DNA_methylase_N4/N6"/>
</dbReference>
<dbReference type="InterPro" id="IPR027417">
    <property type="entry name" value="P-loop_NTPase"/>
</dbReference>